<dbReference type="InterPro" id="IPR003676">
    <property type="entry name" value="SAUR_fam"/>
</dbReference>
<organism evidence="2 3">
    <name type="scientific">Papaver atlanticum</name>
    <dbReference type="NCBI Taxonomy" id="357466"/>
    <lineage>
        <taxon>Eukaryota</taxon>
        <taxon>Viridiplantae</taxon>
        <taxon>Streptophyta</taxon>
        <taxon>Embryophyta</taxon>
        <taxon>Tracheophyta</taxon>
        <taxon>Spermatophyta</taxon>
        <taxon>Magnoliopsida</taxon>
        <taxon>Ranunculales</taxon>
        <taxon>Papaveraceae</taxon>
        <taxon>Papaveroideae</taxon>
        <taxon>Papaver</taxon>
    </lineage>
</organism>
<keyword evidence="3" id="KW-1185">Reference proteome</keyword>
<dbReference type="Proteomes" id="UP001202328">
    <property type="component" value="Unassembled WGS sequence"/>
</dbReference>
<dbReference type="GO" id="GO:0009733">
    <property type="term" value="P:response to auxin"/>
    <property type="evidence" value="ECO:0007669"/>
    <property type="project" value="InterPro"/>
</dbReference>
<evidence type="ECO:0000256" key="1">
    <source>
        <dbReference type="ARBA" id="ARBA00006974"/>
    </source>
</evidence>
<evidence type="ECO:0000313" key="3">
    <source>
        <dbReference type="Proteomes" id="UP001202328"/>
    </source>
</evidence>
<dbReference type="Pfam" id="PF02519">
    <property type="entry name" value="Auxin_inducible"/>
    <property type="match status" value="1"/>
</dbReference>
<dbReference type="EMBL" id="JAJJMB010016632">
    <property type="protein sequence ID" value="KAI3845778.1"/>
    <property type="molecule type" value="Genomic_DNA"/>
</dbReference>
<accession>A0AAD4X511</accession>
<reference evidence="2" key="1">
    <citation type="submission" date="2022-04" db="EMBL/GenBank/DDBJ databases">
        <title>A functionally conserved STORR gene fusion in Papaver species that diverged 16.8 million years ago.</title>
        <authorList>
            <person name="Catania T."/>
        </authorList>
    </citation>
    <scope>NUCLEOTIDE SEQUENCE</scope>
    <source>
        <strain evidence="2">S-188037</strain>
    </source>
</reference>
<dbReference type="AlphaFoldDB" id="A0AAD4X511"/>
<dbReference type="PANTHER" id="PTHR31374">
    <property type="entry name" value="AUXIN-INDUCED PROTEIN-LIKE-RELATED"/>
    <property type="match status" value="1"/>
</dbReference>
<protein>
    <recommendedName>
        <fullName evidence="4">Small auxin up regulated protein</fullName>
    </recommendedName>
</protein>
<name>A0AAD4X511_9MAGN</name>
<sequence length="91" mass="10722">MVVGKTRNLREIPKGYLAVYVGDEMQRYVIPAIYLSFPDFSVLMESVAEEFGYEQEGGLRIPCEEEEFQEILLRCFEKHRIMKKKKSAKRK</sequence>
<evidence type="ECO:0008006" key="4">
    <source>
        <dbReference type="Google" id="ProtNLM"/>
    </source>
</evidence>
<gene>
    <name evidence="2" type="ORF">MKW98_016537</name>
</gene>
<evidence type="ECO:0000313" key="2">
    <source>
        <dbReference type="EMBL" id="KAI3845778.1"/>
    </source>
</evidence>
<comment type="similarity">
    <text evidence="1">Belongs to the ARG7 family.</text>
</comment>
<proteinExistence type="inferred from homology"/>
<dbReference type="PANTHER" id="PTHR31374:SF139">
    <property type="entry name" value="OS02G0143300 PROTEIN"/>
    <property type="match status" value="1"/>
</dbReference>
<comment type="caution">
    <text evidence="2">The sequence shown here is derived from an EMBL/GenBank/DDBJ whole genome shotgun (WGS) entry which is preliminary data.</text>
</comment>